<dbReference type="Proteomes" id="UP000639606">
    <property type="component" value="Unassembled WGS sequence"/>
</dbReference>
<protein>
    <recommendedName>
        <fullName evidence="3">DUF1877 family protein</fullName>
    </recommendedName>
</protein>
<dbReference type="EMBL" id="BMRG01000004">
    <property type="protein sequence ID" value="GGP52686.1"/>
    <property type="molecule type" value="Genomic_DNA"/>
</dbReference>
<dbReference type="Pfam" id="PF08974">
    <property type="entry name" value="DUF1877"/>
    <property type="match status" value="1"/>
</dbReference>
<dbReference type="InterPro" id="IPR035944">
    <property type="entry name" value="YfbM-like_sf"/>
</dbReference>
<evidence type="ECO:0000313" key="2">
    <source>
        <dbReference type="Proteomes" id="UP000639606"/>
    </source>
</evidence>
<organism evidence="1 2">
    <name type="scientific">Saccharothrix coeruleofusca</name>
    <dbReference type="NCBI Taxonomy" id="33919"/>
    <lineage>
        <taxon>Bacteria</taxon>
        <taxon>Bacillati</taxon>
        <taxon>Actinomycetota</taxon>
        <taxon>Actinomycetes</taxon>
        <taxon>Pseudonocardiales</taxon>
        <taxon>Pseudonocardiaceae</taxon>
        <taxon>Saccharothrix</taxon>
    </lineage>
</organism>
<dbReference type="AlphaFoldDB" id="A0A918ALG6"/>
<name>A0A918ALG6_9PSEU</name>
<dbReference type="Gene3D" id="3.40.1760.10">
    <property type="entry name" value="YfbM-like super family"/>
    <property type="match status" value="1"/>
</dbReference>
<dbReference type="RefSeq" id="WP_189223489.1">
    <property type="nucleotide sequence ID" value="NZ_BMRG01000004.1"/>
</dbReference>
<evidence type="ECO:0000313" key="1">
    <source>
        <dbReference type="EMBL" id="GGP52686.1"/>
    </source>
</evidence>
<reference evidence="1" key="2">
    <citation type="submission" date="2020-09" db="EMBL/GenBank/DDBJ databases">
        <authorList>
            <person name="Sun Q."/>
            <person name="Ohkuma M."/>
        </authorList>
    </citation>
    <scope>NUCLEOTIDE SEQUENCE</scope>
    <source>
        <strain evidence="1">JCM 3313</strain>
    </source>
</reference>
<comment type="caution">
    <text evidence="1">The sequence shown here is derived from an EMBL/GenBank/DDBJ whole genome shotgun (WGS) entry which is preliminary data.</text>
</comment>
<sequence length="170" mass="19027">MAVTQQLVRIPVKRLAKCRASVAQLHRVCSLRSVSRADHLDLDWWPAVLERVWERTDIAPAALPVLRRAFHGDEEVNPAYRNHPDTVWEHPVTALEPEVVAEVADALRALSPKAVRAAVPEDSGGVQAVLRGVASEVVGLRDEVVRQYIALRDFYGEAADRERAAVLWWD</sequence>
<reference evidence="1" key="1">
    <citation type="journal article" date="2014" name="Int. J. Syst. Evol. Microbiol.">
        <title>Complete genome sequence of Corynebacterium casei LMG S-19264T (=DSM 44701T), isolated from a smear-ripened cheese.</title>
        <authorList>
            <consortium name="US DOE Joint Genome Institute (JGI-PGF)"/>
            <person name="Walter F."/>
            <person name="Albersmeier A."/>
            <person name="Kalinowski J."/>
            <person name="Ruckert C."/>
        </authorList>
    </citation>
    <scope>NUCLEOTIDE SEQUENCE</scope>
    <source>
        <strain evidence="1">JCM 3313</strain>
    </source>
</reference>
<keyword evidence="2" id="KW-1185">Reference proteome</keyword>
<gene>
    <name evidence="1" type="ORF">GCM10010185_26000</name>
</gene>
<accession>A0A918ALG6</accession>
<dbReference type="InterPro" id="IPR015068">
    <property type="entry name" value="DUF1877"/>
</dbReference>
<proteinExistence type="predicted"/>
<evidence type="ECO:0008006" key="3">
    <source>
        <dbReference type="Google" id="ProtNLM"/>
    </source>
</evidence>